<feature type="domain" description="Rho GTPase-activating protein 29/45 N-terminal" evidence="2">
    <location>
        <begin position="23"/>
        <end position="124"/>
    </location>
</feature>
<accession>A0A914C801</accession>
<evidence type="ECO:0000256" key="1">
    <source>
        <dbReference type="SAM" id="MobiDB-lite"/>
    </source>
</evidence>
<reference evidence="4" key="1">
    <citation type="submission" date="2022-11" db="UniProtKB">
        <authorList>
            <consortium name="WormBaseParasite"/>
        </authorList>
    </citation>
    <scope>IDENTIFICATION</scope>
</reference>
<organism evidence="3 4">
    <name type="scientific">Acrobeloides nanus</name>
    <dbReference type="NCBI Taxonomy" id="290746"/>
    <lineage>
        <taxon>Eukaryota</taxon>
        <taxon>Metazoa</taxon>
        <taxon>Ecdysozoa</taxon>
        <taxon>Nematoda</taxon>
        <taxon>Chromadorea</taxon>
        <taxon>Rhabditida</taxon>
        <taxon>Tylenchina</taxon>
        <taxon>Cephalobomorpha</taxon>
        <taxon>Cephaloboidea</taxon>
        <taxon>Cephalobidae</taxon>
        <taxon>Acrobeloides</taxon>
    </lineage>
</organism>
<dbReference type="WBParaSite" id="ACRNAN_Path_525.g1990.t1">
    <property type="protein sequence ID" value="ACRNAN_Path_525.g1990.t1"/>
    <property type="gene ID" value="ACRNAN_Path_525.g1990"/>
</dbReference>
<feature type="region of interest" description="Disordered" evidence="1">
    <location>
        <begin position="152"/>
        <end position="189"/>
    </location>
</feature>
<dbReference type="Pfam" id="PF24235">
    <property type="entry name" value="RHG29_45_N"/>
    <property type="match status" value="1"/>
</dbReference>
<name>A0A914C801_9BILA</name>
<dbReference type="AlphaFoldDB" id="A0A914C801"/>
<evidence type="ECO:0000259" key="2">
    <source>
        <dbReference type="Pfam" id="PF24235"/>
    </source>
</evidence>
<protein>
    <recommendedName>
        <fullName evidence="2">Rho GTPase-activating protein 29/45 N-terminal domain-containing protein</fullName>
    </recommendedName>
</protein>
<feature type="compositionally biased region" description="Polar residues" evidence="1">
    <location>
        <begin position="152"/>
        <end position="166"/>
    </location>
</feature>
<evidence type="ECO:0000313" key="4">
    <source>
        <dbReference type="WBParaSite" id="ACRNAN_Path_525.g1990.t1"/>
    </source>
</evidence>
<dbReference type="Proteomes" id="UP000887540">
    <property type="component" value="Unplaced"/>
</dbReference>
<keyword evidence="3" id="KW-1185">Reference proteome</keyword>
<evidence type="ECO:0000313" key="3">
    <source>
        <dbReference type="Proteomes" id="UP000887540"/>
    </source>
</evidence>
<dbReference type="InterPro" id="IPR057028">
    <property type="entry name" value="RHG29_45_N"/>
</dbReference>
<feature type="compositionally biased region" description="Basic and acidic residues" evidence="1">
    <location>
        <begin position="175"/>
        <end position="189"/>
    </location>
</feature>
<sequence length="189" mass="20838">MSSSCSSVDLGIDADFDDVLTDSLLNDIELFAEHINRLRTSLDTNSYVPDGESKCVQVHAALAMVSQSVRDLLVRYPIFKTAQVLIPASQLVHSVKEINFDNSFIDSASTLQCIEKLEAAVGNTLRHSVHSRPTNQNSQNKNWTLGRKLNKQTSTIDSNNTTSVASTARPPLARRHSEFHAKAPENGKF</sequence>
<proteinExistence type="predicted"/>